<dbReference type="OrthoDB" id="41532at2759"/>
<protein>
    <recommendedName>
        <fullName evidence="5">aralkylamine N-acetyltransferase</fullName>
        <ecNumber evidence="5">2.3.1.87</ecNumber>
    </recommendedName>
</protein>
<dbReference type="PANTHER" id="PTHR20905:SF1">
    <property type="entry name" value="AT07410P-RELATED"/>
    <property type="match status" value="1"/>
</dbReference>
<evidence type="ECO:0000256" key="4">
    <source>
        <dbReference type="ARBA" id="ARBA00038182"/>
    </source>
</evidence>
<evidence type="ECO:0000256" key="7">
    <source>
        <dbReference type="ARBA" id="ARBA00050849"/>
    </source>
</evidence>
<dbReference type="RefSeq" id="XP_011296839.1">
    <property type="nucleotide sequence ID" value="XM_011298537.1"/>
</dbReference>
<accession>A0A9R1STI1</accession>
<evidence type="ECO:0000256" key="5">
    <source>
        <dbReference type="ARBA" id="ARBA00039114"/>
    </source>
</evidence>
<evidence type="ECO:0000313" key="15">
    <source>
        <dbReference type="RefSeq" id="XP_011296839.1"/>
    </source>
</evidence>
<comment type="pathway">
    <text evidence="3">Aromatic compound metabolism; melatonin biosynthesis; melatonin from serotonin: step 1/2.</text>
</comment>
<keyword evidence="1" id="KW-0808">Transferase</keyword>
<evidence type="ECO:0000313" key="14">
    <source>
        <dbReference type="Proteomes" id="UP000694866"/>
    </source>
</evidence>
<comment type="catalytic activity">
    <reaction evidence="9">
        <text>dopamine + acetyl-CoA = N-acetyldopamine + CoA + H(+)</text>
        <dbReference type="Rhea" id="RHEA:51388"/>
        <dbReference type="ChEBI" id="CHEBI:15378"/>
        <dbReference type="ChEBI" id="CHEBI:57287"/>
        <dbReference type="ChEBI" id="CHEBI:57288"/>
        <dbReference type="ChEBI" id="CHEBI:59905"/>
        <dbReference type="ChEBI" id="CHEBI:125678"/>
    </reaction>
    <physiologicalReaction direction="left-to-right" evidence="9">
        <dbReference type="Rhea" id="RHEA:51389"/>
    </physiologicalReaction>
</comment>
<dbReference type="GO" id="GO:0004059">
    <property type="term" value="F:aralkylamine N-acetyltransferase activity"/>
    <property type="evidence" value="ECO:0007669"/>
    <property type="project" value="UniProtKB-EC"/>
</dbReference>
<name>A0A9R1STI1_9HYME</name>
<dbReference type="InterPro" id="IPR016181">
    <property type="entry name" value="Acyl_CoA_acyltransferase"/>
</dbReference>
<proteinExistence type="inferred from homology"/>
<evidence type="ECO:0000256" key="13">
    <source>
        <dbReference type="ARBA" id="ARBA00052491"/>
    </source>
</evidence>
<evidence type="ECO:0000256" key="2">
    <source>
        <dbReference type="ARBA" id="ARBA00023315"/>
    </source>
</evidence>
<comment type="catalytic activity">
    <reaction evidence="12">
        <text>dopamine + hexadecanoyl-CoA = N-hexadecanoyl-dopamine + CoA + H(+)</text>
        <dbReference type="Rhea" id="RHEA:51376"/>
        <dbReference type="ChEBI" id="CHEBI:15378"/>
        <dbReference type="ChEBI" id="CHEBI:57287"/>
        <dbReference type="ChEBI" id="CHEBI:57379"/>
        <dbReference type="ChEBI" id="CHEBI:59905"/>
        <dbReference type="ChEBI" id="CHEBI:134058"/>
    </reaction>
    <physiologicalReaction direction="left-to-right" evidence="12">
        <dbReference type="Rhea" id="RHEA:51377"/>
    </physiologicalReaction>
</comment>
<evidence type="ECO:0000256" key="6">
    <source>
        <dbReference type="ARBA" id="ARBA00050189"/>
    </source>
</evidence>
<evidence type="ECO:0000256" key="8">
    <source>
        <dbReference type="ARBA" id="ARBA00051284"/>
    </source>
</evidence>
<comment type="catalytic activity">
    <reaction evidence="6">
        <text>dopamine + (9Z)-octadecenoyl-CoA = N-(9Z-octadecanoyl)-dopamine + CoA + H(+)</text>
        <dbReference type="Rhea" id="RHEA:51380"/>
        <dbReference type="ChEBI" id="CHEBI:15378"/>
        <dbReference type="ChEBI" id="CHEBI:31883"/>
        <dbReference type="ChEBI" id="CHEBI:57287"/>
        <dbReference type="ChEBI" id="CHEBI:57387"/>
        <dbReference type="ChEBI" id="CHEBI:59905"/>
    </reaction>
    <physiologicalReaction direction="left-to-right" evidence="6">
        <dbReference type="Rhea" id="RHEA:51381"/>
    </physiologicalReaction>
</comment>
<dbReference type="KEGG" id="fas:105262769"/>
<evidence type="ECO:0000256" key="3">
    <source>
        <dbReference type="ARBA" id="ARBA00037926"/>
    </source>
</evidence>
<comment type="catalytic activity">
    <reaction evidence="8">
        <text>serotonin + (5Z,8Z,11Z,14Z)-eicosatetraenoyl-CoA = N-[(5Z,8Z,11Z,14Z)-eicosatetraenoyl]-serotonin + CoA + H(+)</text>
        <dbReference type="Rhea" id="RHEA:51396"/>
        <dbReference type="ChEBI" id="CHEBI:15378"/>
        <dbReference type="ChEBI" id="CHEBI:57287"/>
        <dbReference type="ChEBI" id="CHEBI:57368"/>
        <dbReference type="ChEBI" id="CHEBI:132255"/>
        <dbReference type="ChEBI" id="CHEBI:350546"/>
    </reaction>
    <physiologicalReaction direction="left-to-right" evidence="8">
        <dbReference type="Rhea" id="RHEA:51397"/>
    </physiologicalReaction>
</comment>
<keyword evidence="2" id="KW-0012">Acyltransferase</keyword>
<comment type="catalytic activity">
    <reaction evidence="13">
        <text>serotonin + acetyl-CoA = N-acetylserotonin + CoA + H(+)</text>
        <dbReference type="Rhea" id="RHEA:25217"/>
        <dbReference type="ChEBI" id="CHEBI:15378"/>
        <dbReference type="ChEBI" id="CHEBI:17697"/>
        <dbReference type="ChEBI" id="CHEBI:57287"/>
        <dbReference type="ChEBI" id="CHEBI:57288"/>
        <dbReference type="ChEBI" id="CHEBI:350546"/>
        <dbReference type="EC" id="2.3.1.87"/>
    </reaction>
    <physiologicalReaction direction="left-to-right" evidence="13">
        <dbReference type="Rhea" id="RHEA:25218"/>
    </physiologicalReaction>
</comment>
<dbReference type="PANTHER" id="PTHR20905">
    <property type="entry name" value="N-ACETYLTRANSFERASE-RELATED"/>
    <property type="match status" value="1"/>
</dbReference>
<dbReference type="EC" id="2.3.1.87" evidence="5"/>
<sequence length="285" mass="32319">MTSTTRPLDSRSLSPLVNQCRQLNTNRSFCFDECSSDIFRTHLVGQQSGLKNRLIKNPLADAMAENETTMDYHVRTLTPEDKPKVLAFLRRFFFRDEPLNHTIGLIPEGENSTCLELEEYSMSSLDQNLSLMAVSSGGAIVGVQLNGITEPAEKEDEPDYIKSCENAKFKKILKLLHHVDQKVDIMNRYPDKKIMDIRIISVDSNWRGQGVAAVLFEKTIEIGRELGYNLIRTDCSSHFTARLCKRLAFEEIYALKYADYVDESGKPVFTPAAPHAAMTTYVRKL</sequence>
<comment type="catalytic activity">
    <reaction evidence="7">
        <text>serotonin + octadecanoyl-CoA = N-octadecanoyl-serotonin + CoA + H(+)</text>
        <dbReference type="Rhea" id="RHEA:51400"/>
        <dbReference type="ChEBI" id="CHEBI:15378"/>
        <dbReference type="ChEBI" id="CHEBI:57287"/>
        <dbReference type="ChEBI" id="CHEBI:57394"/>
        <dbReference type="ChEBI" id="CHEBI:134065"/>
        <dbReference type="ChEBI" id="CHEBI:350546"/>
    </reaction>
    <physiologicalReaction direction="left-to-right" evidence="7">
        <dbReference type="Rhea" id="RHEA:51401"/>
    </physiologicalReaction>
</comment>
<comment type="similarity">
    <text evidence="4">Belongs to the acetyltransferase family. AANAT subfamily.</text>
</comment>
<comment type="catalytic activity">
    <reaction evidence="10">
        <text>serotonin + (9Z)-octadecenoyl-CoA = N-(9Z-octadecenoyl)-serotonin + CoA + H(+)</text>
        <dbReference type="Rhea" id="RHEA:51392"/>
        <dbReference type="ChEBI" id="CHEBI:15378"/>
        <dbReference type="ChEBI" id="CHEBI:57287"/>
        <dbReference type="ChEBI" id="CHEBI:57387"/>
        <dbReference type="ChEBI" id="CHEBI:134064"/>
        <dbReference type="ChEBI" id="CHEBI:350546"/>
    </reaction>
    <physiologicalReaction direction="left-to-right" evidence="10">
        <dbReference type="Rhea" id="RHEA:51393"/>
    </physiologicalReaction>
</comment>
<evidence type="ECO:0000256" key="12">
    <source>
        <dbReference type="ARBA" id="ARBA00052335"/>
    </source>
</evidence>
<evidence type="ECO:0000256" key="9">
    <source>
        <dbReference type="ARBA" id="ARBA00051711"/>
    </source>
</evidence>
<reference evidence="15" key="1">
    <citation type="submission" date="2025-08" db="UniProtKB">
        <authorList>
            <consortium name="RefSeq"/>
        </authorList>
    </citation>
    <scope>IDENTIFICATION</scope>
    <source>
        <strain evidence="15">USDA-PBARC FA_bdor</strain>
        <tissue evidence="15">Whole organism</tissue>
    </source>
</reference>
<gene>
    <name evidence="15" type="primary">LOC105262769</name>
</gene>
<evidence type="ECO:0000256" key="10">
    <source>
        <dbReference type="ARBA" id="ARBA00051823"/>
    </source>
</evidence>
<dbReference type="FunFam" id="3.40.630.30:FF:000046">
    <property type="entry name" value="Dopamine N-acetyltransferase"/>
    <property type="match status" value="1"/>
</dbReference>
<dbReference type="Proteomes" id="UP000694866">
    <property type="component" value="Unplaced"/>
</dbReference>
<dbReference type="SUPFAM" id="SSF55729">
    <property type="entry name" value="Acyl-CoA N-acyltransferases (Nat)"/>
    <property type="match status" value="1"/>
</dbReference>
<dbReference type="GeneID" id="105262769"/>
<organism evidence="14 15">
    <name type="scientific">Fopius arisanus</name>
    <dbReference type="NCBI Taxonomy" id="64838"/>
    <lineage>
        <taxon>Eukaryota</taxon>
        <taxon>Metazoa</taxon>
        <taxon>Ecdysozoa</taxon>
        <taxon>Arthropoda</taxon>
        <taxon>Hexapoda</taxon>
        <taxon>Insecta</taxon>
        <taxon>Pterygota</taxon>
        <taxon>Neoptera</taxon>
        <taxon>Endopterygota</taxon>
        <taxon>Hymenoptera</taxon>
        <taxon>Apocrita</taxon>
        <taxon>Ichneumonoidea</taxon>
        <taxon>Braconidae</taxon>
        <taxon>Opiinae</taxon>
        <taxon>Fopius</taxon>
    </lineage>
</organism>
<keyword evidence="14" id="KW-1185">Reference proteome</keyword>
<evidence type="ECO:0000256" key="11">
    <source>
        <dbReference type="ARBA" id="ARBA00052178"/>
    </source>
</evidence>
<dbReference type="Gene3D" id="3.40.630.30">
    <property type="match status" value="1"/>
</dbReference>
<dbReference type="CDD" id="cd04301">
    <property type="entry name" value="NAT_SF"/>
    <property type="match status" value="1"/>
</dbReference>
<dbReference type="AlphaFoldDB" id="A0A9R1STI1"/>
<evidence type="ECO:0000256" key="1">
    <source>
        <dbReference type="ARBA" id="ARBA00022679"/>
    </source>
</evidence>
<comment type="catalytic activity">
    <reaction evidence="11">
        <text>serotonin + hexadecanoyl-CoA = N-hexadecanoyl-serotonin + CoA + H(+)</text>
        <dbReference type="Rhea" id="RHEA:51384"/>
        <dbReference type="ChEBI" id="CHEBI:15378"/>
        <dbReference type="ChEBI" id="CHEBI:57287"/>
        <dbReference type="ChEBI" id="CHEBI:57379"/>
        <dbReference type="ChEBI" id="CHEBI:134059"/>
        <dbReference type="ChEBI" id="CHEBI:350546"/>
    </reaction>
    <physiologicalReaction direction="left-to-right" evidence="11">
        <dbReference type="Rhea" id="RHEA:51385"/>
    </physiologicalReaction>
</comment>